<dbReference type="InterPro" id="IPR009078">
    <property type="entry name" value="Ferritin-like_SF"/>
</dbReference>
<organism evidence="2 3">
    <name type="scientific">Sorangium cellulosum</name>
    <name type="common">Polyangium cellulosum</name>
    <dbReference type="NCBI Taxonomy" id="56"/>
    <lineage>
        <taxon>Bacteria</taxon>
        <taxon>Pseudomonadati</taxon>
        <taxon>Myxococcota</taxon>
        <taxon>Polyangia</taxon>
        <taxon>Polyangiales</taxon>
        <taxon>Polyangiaceae</taxon>
        <taxon>Sorangium</taxon>
    </lineage>
</organism>
<dbReference type="PANTHER" id="PTHR42782">
    <property type="entry name" value="SI:CH73-314G15.3"/>
    <property type="match status" value="1"/>
</dbReference>
<name>A0A2L0EKZ9_SORCE</name>
<evidence type="ECO:0000313" key="3">
    <source>
        <dbReference type="Proteomes" id="UP000238348"/>
    </source>
</evidence>
<feature type="compositionally biased region" description="Pro residues" evidence="1">
    <location>
        <begin position="1"/>
        <end position="19"/>
    </location>
</feature>
<dbReference type="Proteomes" id="UP000238348">
    <property type="component" value="Chromosome"/>
</dbReference>
<evidence type="ECO:0000256" key="1">
    <source>
        <dbReference type="SAM" id="MobiDB-lite"/>
    </source>
</evidence>
<dbReference type="PANTHER" id="PTHR42782:SF2">
    <property type="entry name" value="3-OXOACYL-[ACYL-CARRIER-PROTEIN] SYNTHASE-LIKE PROTEIN"/>
    <property type="match status" value="1"/>
</dbReference>
<evidence type="ECO:0008006" key="4">
    <source>
        <dbReference type="Google" id="ProtNLM"/>
    </source>
</evidence>
<proteinExistence type="predicted"/>
<evidence type="ECO:0000313" key="2">
    <source>
        <dbReference type="EMBL" id="AUX39964.1"/>
    </source>
</evidence>
<feature type="compositionally biased region" description="Pro residues" evidence="1">
    <location>
        <begin position="256"/>
        <end position="266"/>
    </location>
</feature>
<feature type="region of interest" description="Disordered" evidence="1">
    <location>
        <begin position="234"/>
        <end position="319"/>
    </location>
</feature>
<reference evidence="2 3" key="1">
    <citation type="submission" date="2015-09" db="EMBL/GenBank/DDBJ databases">
        <title>Sorangium comparison.</title>
        <authorList>
            <person name="Zaburannyi N."/>
            <person name="Bunk B."/>
            <person name="Overmann J."/>
            <person name="Mueller R."/>
        </authorList>
    </citation>
    <scope>NUCLEOTIDE SEQUENCE [LARGE SCALE GENOMIC DNA]</scope>
    <source>
        <strain evidence="2 3">So ce26</strain>
    </source>
</reference>
<feature type="region of interest" description="Disordered" evidence="1">
    <location>
        <begin position="40"/>
        <end position="63"/>
    </location>
</feature>
<dbReference type="OrthoDB" id="9778629at2"/>
<protein>
    <recommendedName>
        <fullName evidence="4">DUF455 domain-containing protein</fullName>
    </recommendedName>
</protein>
<dbReference type="InterPro" id="IPR007402">
    <property type="entry name" value="DUF455"/>
</dbReference>
<dbReference type="Pfam" id="PF04305">
    <property type="entry name" value="DUF455"/>
    <property type="match status" value="1"/>
</dbReference>
<sequence>MLSPSAPPSEPPPPPPPPGTVERWAWDYVLSVDLAHKLDPPPVPPAWESDAAPAPPRRIARPGRPAGLQISARAQKSPGPEALRNPARRAQLFHAFLHHELQAAELMAWALLAFPETPRAFRGGLVHIALDEVRHMRLYADYLAAIGHRFGDFPVRDWFWSRVPAAASPAQFVAVMGMGLEGGNLDHTARFAERFRAIGDAEGAALTERVCAEEIPHVRFGVRWFRRFTQGGASAGQAPPVGASEGAPATQAGGAPPGPSEGPPPGSSDFDVWVRHLPSPLSPLLMRGEPMNRRDRSRSGLSEPFLDALASWTERAPGS</sequence>
<dbReference type="EMBL" id="CP012673">
    <property type="protein sequence ID" value="AUX39964.1"/>
    <property type="molecule type" value="Genomic_DNA"/>
</dbReference>
<dbReference type="CDD" id="cd00657">
    <property type="entry name" value="Ferritin_like"/>
    <property type="match status" value="1"/>
</dbReference>
<feature type="region of interest" description="Disordered" evidence="1">
    <location>
        <begin position="1"/>
        <end position="20"/>
    </location>
</feature>
<dbReference type="RefSeq" id="WP_104977843.1">
    <property type="nucleotide sequence ID" value="NZ_CP012673.1"/>
</dbReference>
<dbReference type="SUPFAM" id="SSF47240">
    <property type="entry name" value="Ferritin-like"/>
    <property type="match status" value="1"/>
</dbReference>
<accession>A0A2L0EKZ9</accession>
<gene>
    <name evidence="2" type="ORF">SOCE26_013590</name>
</gene>
<dbReference type="AlphaFoldDB" id="A0A2L0EKZ9"/>